<protein>
    <submittedName>
        <fullName evidence="1">Uncharacterized protein</fullName>
    </submittedName>
</protein>
<evidence type="ECO:0000313" key="2">
    <source>
        <dbReference type="Proteomes" id="UP000017404"/>
    </source>
</evidence>
<dbReference type="PATRIC" id="fig|1120928.5.peg.1512"/>
<dbReference type="OrthoDB" id="6696306at2"/>
<dbReference type="STRING" id="202955.GCA_000759995_00982"/>
<evidence type="ECO:0000313" key="1">
    <source>
        <dbReference type="EMBL" id="ESK56049.1"/>
    </source>
</evidence>
<proteinExistence type="predicted"/>
<dbReference type="EMBL" id="AYEV01000012">
    <property type="protein sequence ID" value="ESK56049.1"/>
    <property type="molecule type" value="Genomic_DNA"/>
</dbReference>
<accession>V2W7R1</accession>
<dbReference type="Proteomes" id="UP000017404">
    <property type="component" value="Unassembled WGS sequence"/>
</dbReference>
<reference evidence="1 2" key="1">
    <citation type="submission" date="2013-10" db="EMBL/GenBank/DDBJ databases">
        <title>The Genome Sequence of Acinetobacter tjernbergiae CIP107465.</title>
        <authorList>
            <consortium name="The Broad Institute Genomics Platform"/>
            <consortium name="The Broad Institute Genome Sequencing Center for Infectious Disease"/>
            <person name="Cerqueira G."/>
            <person name="Feldgarden M."/>
            <person name="Courvalin P."/>
            <person name="Grillot-Courvalin C."/>
            <person name="Clermont D."/>
            <person name="Rocha E."/>
            <person name="Yoon E.-J."/>
            <person name="Nemec A."/>
            <person name="Young S.K."/>
            <person name="Zeng Q."/>
            <person name="Gargeya S."/>
            <person name="Fitzgerald M."/>
            <person name="Abouelleil A."/>
            <person name="Alvarado L."/>
            <person name="Berlin A.M."/>
            <person name="Chapman S.B."/>
            <person name="Gainer-Dewar J."/>
            <person name="Goldberg J."/>
            <person name="Gnerre S."/>
            <person name="Griggs A."/>
            <person name="Gujja S."/>
            <person name="Hansen M."/>
            <person name="Howarth C."/>
            <person name="Imamovic A."/>
            <person name="Ireland A."/>
            <person name="Larimer J."/>
            <person name="McCowan C."/>
            <person name="Murphy C."/>
            <person name="Pearson M."/>
            <person name="Poon T.W."/>
            <person name="Priest M."/>
            <person name="Roberts A."/>
            <person name="Saif S."/>
            <person name="Shea T."/>
            <person name="Sykes S."/>
            <person name="Wortman J."/>
            <person name="Nusbaum C."/>
            <person name="Birren B."/>
        </authorList>
    </citation>
    <scope>NUCLEOTIDE SEQUENCE [LARGE SCALE GENOMIC DNA]</scope>
    <source>
        <strain evidence="1 2">CIP 107465</strain>
    </source>
</reference>
<organism evidence="1 2">
    <name type="scientific">Acinetobacter tjernbergiae DSM 14971 = CIP 107465</name>
    <dbReference type="NCBI Taxonomy" id="1120928"/>
    <lineage>
        <taxon>Bacteria</taxon>
        <taxon>Pseudomonadati</taxon>
        <taxon>Pseudomonadota</taxon>
        <taxon>Gammaproteobacteria</taxon>
        <taxon>Moraxellales</taxon>
        <taxon>Moraxellaceae</taxon>
        <taxon>Acinetobacter</taxon>
    </lineage>
</organism>
<gene>
    <name evidence="1" type="ORF">F990_01481</name>
</gene>
<dbReference type="eggNOG" id="ENOG5031RVN">
    <property type="taxonomic scope" value="Bacteria"/>
</dbReference>
<name>V2W7R1_9GAMM</name>
<comment type="caution">
    <text evidence="1">The sequence shown here is derived from an EMBL/GenBank/DDBJ whole genome shotgun (WGS) entry which is preliminary data.</text>
</comment>
<sequence length="84" mass="9453">MTAFTIMNMSMQEEDHLPDLAVQAFRNAFKHASQSSTVVYAKNHQLLKQLPTGEISVIKDISTAYTSISAQHHVLKRKKKQAIV</sequence>
<dbReference type="RefSeq" id="WP_018679272.1">
    <property type="nucleotide sequence ID" value="NZ_AYEV01000012.1"/>
</dbReference>
<dbReference type="AlphaFoldDB" id="V2W7R1"/>
<keyword evidence="2" id="KW-1185">Reference proteome</keyword>